<dbReference type="GO" id="GO:0008982">
    <property type="term" value="F:protein-N(PI)-phosphohistidine-sugar phosphotransferase activity"/>
    <property type="evidence" value="ECO:0007669"/>
    <property type="project" value="InterPro"/>
</dbReference>
<evidence type="ECO:0000256" key="5">
    <source>
        <dbReference type="ARBA" id="ARBA00022692"/>
    </source>
</evidence>
<dbReference type="InterPro" id="IPR003352">
    <property type="entry name" value="PTS_EIIC"/>
</dbReference>
<evidence type="ECO:0000256" key="6">
    <source>
        <dbReference type="ARBA" id="ARBA00022989"/>
    </source>
</evidence>
<evidence type="ECO:0000256" key="4">
    <source>
        <dbReference type="ARBA" id="ARBA00022597"/>
    </source>
</evidence>
<keyword evidence="2" id="KW-0813">Transport</keyword>
<proteinExistence type="predicted"/>
<reference evidence="11" key="1">
    <citation type="submission" date="2016-10" db="EMBL/GenBank/DDBJ databases">
        <authorList>
            <person name="Varghese N."/>
        </authorList>
    </citation>
    <scope>NUCLEOTIDE SEQUENCE [LARGE SCALE GENOMIC DNA]</scope>
    <source>
        <strain evidence="11">DSM 20406</strain>
    </source>
</reference>
<dbReference type="GO" id="GO:0005886">
    <property type="term" value="C:plasma membrane"/>
    <property type="evidence" value="ECO:0007669"/>
    <property type="project" value="UniProtKB-SubCell"/>
</dbReference>
<evidence type="ECO:0000313" key="10">
    <source>
        <dbReference type="EMBL" id="SEJ27130.1"/>
    </source>
</evidence>
<keyword evidence="5 8" id="KW-0812">Transmembrane</keyword>
<dbReference type="OrthoDB" id="1550290at2"/>
<dbReference type="PANTHER" id="PTHR33989">
    <property type="match status" value="1"/>
</dbReference>
<comment type="subcellular location">
    <subcellularLocation>
        <location evidence="1">Cell membrane</location>
        <topology evidence="1">Multi-pass membrane protein</topology>
    </subcellularLocation>
</comment>
<evidence type="ECO:0000259" key="9">
    <source>
        <dbReference type="Pfam" id="PF02378"/>
    </source>
</evidence>
<dbReference type="RefSeq" id="WP_074732823.1">
    <property type="nucleotide sequence ID" value="NZ_FNYK01000089.1"/>
</dbReference>
<feature type="transmembrane region" description="Helical" evidence="8">
    <location>
        <begin position="40"/>
        <end position="59"/>
    </location>
</feature>
<keyword evidence="11" id="KW-1185">Reference proteome</keyword>
<name>A0A1H6XQJ5_9FIRM</name>
<feature type="transmembrane region" description="Helical" evidence="8">
    <location>
        <begin position="66"/>
        <end position="87"/>
    </location>
</feature>
<keyword evidence="7 8" id="KW-0472">Membrane</keyword>
<protein>
    <submittedName>
        <fullName evidence="10">PTS system, lactose/cellobiose family IIC component</fullName>
    </submittedName>
</protein>
<evidence type="ECO:0000313" key="11">
    <source>
        <dbReference type="Proteomes" id="UP000183028"/>
    </source>
</evidence>
<sequence>MLFFYTAFGIAVLLFGKSDRMKAVGKISIVPAIFGISEPLIFGLPVLLNPIIALPWIICPIINFSLGYFLTSIGLVARYAGVTVFNFPMIATGLVNGSISIAFMEIGLCILDVIIFMPFIRALDKKYQLEKAESEQEA</sequence>
<evidence type="ECO:0000256" key="7">
    <source>
        <dbReference type="ARBA" id="ARBA00023136"/>
    </source>
</evidence>
<dbReference type="GO" id="GO:0009401">
    <property type="term" value="P:phosphoenolpyruvate-dependent sugar phosphotransferase system"/>
    <property type="evidence" value="ECO:0007669"/>
    <property type="project" value="InterPro"/>
</dbReference>
<evidence type="ECO:0000256" key="2">
    <source>
        <dbReference type="ARBA" id="ARBA00022448"/>
    </source>
</evidence>
<keyword evidence="3" id="KW-1003">Cell membrane</keyword>
<evidence type="ECO:0000256" key="3">
    <source>
        <dbReference type="ARBA" id="ARBA00022475"/>
    </source>
</evidence>
<evidence type="ECO:0000256" key="8">
    <source>
        <dbReference type="SAM" id="Phobius"/>
    </source>
</evidence>
<accession>A0A1H6XQJ5</accession>
<evidence type="ECO:0000256" key="1">
    <source>
        <dbReference type="ARBA" id="ARBA00004651"/>
    </source>
</evidence>
<keyword evidence="4" id="KW-0762">Sugar transport</keyword>
<feature type="transmembrane region" description="Helical" evidence="8">
    <location>
        <begin position="99"/>
        <end position="120"/>
    </location>
</feature>
<dbReference type="Proteomes" id="UP000183028">
    <property type="component" value="Unassembled WGS sequence"/>
</dbReference>
<dbReference type="InterPro" id="IPR051088">
    <property type="entry name" value="PTS_Sugar-EIIC/EIIB"/>
</dbReference>
<dbReference type="Pfam" id="PF02378">
    <property type="entry name" value="PTS_EIIC"/>
    <property type="match status" value="1"/>
</dbReference>
<dbReference type="PANTHER" id="PTHR33989:SF4">
    <property type="entry name" value="PTS SYSTEM N,N'-DIACETYLCHITOBIOSE-SPECIFIC EIIC COMPONENT"/>
    <property type="match status" value="1"/>
</dbReference>
<dbReference type="AlphaFoldDB" id="A0A1H6XQJ5"/>
<keyword evidence="6 8" id="KW-1133">Transmembrane helix</keyword>
<feature type="domain" description="Phosphotransferase system EIIC" evidence="9">
    <location>
        <begin position="7"/>
        <end position="60"/>
    </location>
</feature>
<dbReference type="EMBL" id="FNYK01000089">
    <property type="protein sequence ID" value="SEJ27130.1"/>
    <property type="molecule type" value="Genomic_DNA"/>
</dbReference>
<gene>
    <name evidence="10" type="ORF">SAMN04487834_10893</name>
</gene>
<organism evidence="10 11">
    <name type="scientific">Sharpea azabuensis</name>
    <dbReference type="NCBI Taxonomy" id="322505"/>
    <lineage>
        <taxon>Bacteria</taxon>
        <taxon>Bacillati</taxon>
        <taxon>Bacillota</taxon>
        <taxon>Erysipelotrichia</taxon>
        <taxon>Erysipelotrichales</taxon>
        <taxon>Coprobacillaceae</taxon>
        <taxon>Sharpea</taxon>
    </lineage>
</organism>